<proteinExistence type="inferred from homology"/>
<dbReference type="Pfam" id="PF00132">
    <property type="entry name" value="Hexapep"/>
    <property type="match status" value="1"/>
</dbReference>
<dbReference type="CDD" id="cd03357">
    <property type="entry name" value="LbH_MAT_GAT"/>
    <property type="match status" value="1"/>
</dbReference>
<dbReference type="Gene3D" id="2.160.10.10">
    <property type="entry name" value="Hexapeptide repeat proteins"/>
    <property type="match status" value="1"/>
</dbReference>
<dbReference type="EMBL" id="QRHA01000006">
    <property type="protein sequence ID" value="RDV25552.1"/>
    <property type="molecule type" value="Genomic_DNA"/>
</dbReference>
<dbReference type="PANTHER" id="PTHR43017:SF1">
    <property type="entry name" value="ACETYLTRANSFERASE YJL218W-RELATED"/>
    <property type="match status" value="1"/>
</dbReference>
<evidence type="ECO:0000256" key="1">
    <source>
        <dbReference type="ARBA" id="ARBA00022679"/>
    </source>
</evidence>
<evidence type="ECO:0000313" key="6">
    <source>
        <dbReference type="Proteomes" id="UP000256561"/>
    </source>
</evidence>
<keyword evidence="2" id="KW-0677">Repeat</keyword>
<dbReference type="InterPro" id="IPR018357">
    <property type="entry name" value="Hexapep_transf_CS"/>
</dbReference>
<comment type="caution">
    <text evidence="5">The sequence shown here is derived from an EMBL/GenBank/DDBJ whole genome shotgun (WGS) entry which is preliminary data.</text>
</comment>
<dbReference type="EC" id="2.3.1.-" evidence="4"/>
<name>A0A3D8M6Z4_9ALTE</name>
<dbReference type="AlphaFoldDB" id="A0A3D8M6Z4"/>
<reference evidence="6" key="1">
    <citation type="submission" date="2018-08" db="EMBL/GenBank/DDBJ databases">
        <authorList>
            <person name="Zhang J."/>
            <person name="Du Z.-J."/>
        </authorList>
    </citation>
    <scope>NUCLEOTIDE SEQUENCE [LARGE SCALE GENOMIC DNA]</scope>
    <source>
        <strain evidence="6">KCTC 52655</strain>
    </source>
</reference>
<evidence type="ECO:0000256" key="2">
    <source>
        <dbReference type="ARBA" id="ARBA00022737"/>
    </source>
</evidence>
<dbReference type="GO" id="GO:0008870">
    <property type="term" value="F:galactoside O-acetyltransferase activity"/>
    <property type="evidence" value="ECO:0007669"/>
    <property type="project" value="TreeGrafter"/>
</dbReference>
<gene>
    <name evidence="5" type="ORF">DXV75_09680</name>
</gene>
<sequence>MTNKASTPKFQSPQAAQWCFTYNQLKPNAFAKRLQLLKSLLQIENNAWLEPQFQCSLGTNILLGNNVYANHNVTIEDLYPVNIGKHVLIGPHTLISTLPSSNNAQDGSPITLCDNVWVGAHVYIGPGVTIGEGAVIGAGSYVTESVPALTLAAGNPCRVIRAIQ</sequence>
<dbReference type="InterPro" id="IPR011004">
    <property type="entry name" value="Trimer_LpxA-like_sf"/>
</dbReference>
<keyword evidence="1 4" id="KW-0808">Transferase</keyword>
<evidence type="ECO:0000313" key="5">
    <source>
        <dbReference type="EMBL" id="RDV25552.1"/>
    </source>
</evidence>
<evidence type="ECO:0000256" key="4">
    <source>
        <dbReference type="RuleBase" id="RU367021"/>
    </source>
</evidence>
<dbReference type="PROSITE" id="PS00101">
    <property type="entry name" value="HEXAPEP_TRANSFERASES"/>
    <property type="match status" value="1"/>
</dbReference>
<organism evidence="5 6">
    <name type="scientific">Alteromonas aestuariivivens</name>
    <dbReference type="NCBI Taxonomy" id="1938339"/>
    <lineage>
        <taxon>Bacteria</taxon>
        <taxon>Pseudomonadati</taxon>
        <taxon>Pseudomonadota</taxon>
        <taxon>Gammaproteobacteria</taxon>
        <taxon>Alteromonadales</taxon>
        <taxon>Alteromonadaceae</taxon>
        <taxon>Alteromonas/Salinimonas group</taxon>
        <taxon>Alteromonas</taxon>
    </lineage>
</organism>
<protein>
    <recommendedName>
        <fullName evidence="4">Acetyltransferase</fullName>
        <ecNumber evidence="4">2.3.1.-</ecNumber>
    </recommendedName>
</protein>
<keyword evidence="3 4" id="KW-0012">Acyltransferase</keyword>
<dbReference type="PANTHER" id="PTHR43017">
    <property type="entry name" value="GALACTOSIDE O-ACETYLTRANSFERASE"/>
    <property type="match status" value="1"/>
</dbReference>
<evidence type="ECO:0000256" key="3">
    <source>
        <dbReference type="ARBA" id="ARBA00023315"/>
    </source>
</evidence>
<dbReference type="RefSeq" id="WP_115593205.1">
    <property type="nucleotide sequence ID" value="NZ_QRHA01000006.1"/>
</dbReference>
<keyword evidence="6" id="KW-1185">Reference proteome</keyword>
<accession>A0A3D8M6Z4</accession>
<dbReference type="SUPFAM" id="SSF51161">
    <property type="entry name" value="Trimeric LpxA-like enzymes"/>
    <property type="match status" value="1"/>
</dbReference>
<dbReference type="InterPro" id="IPR039369">
    <property type="entry name" value="LacA-like"/>
</dbReference>
<dbReference type="OrthoDB" id="9815592at2"/>
<dbReference type="InterPro" id="IPR001451">
    <property type="entry name" value="Hexapep"/>
</dbReference>
<comment type="similarity">
    <text evidence="4">Belongs to the transferase hexapeptide repeat family.</text>
</comment>
<dbReference type="Proteomes" id="UP000256561">
    <property type="component" value="Unassembled WGS sequence"/>
</dbReference>